<keyword evidence="3" id="KW-0158">Chromosome</keyword>
<gene>
    <name evidence="11" type="primary">pmf1</name>
</gene>
<keyword evidence="12" id="KW-1185">Reference proteome</keyword>
<keyword evidence="5" id="KW-0498">Mitosis</keyword>
<evidence type="ECO:0000256" key="4">
    <source>
        <dbReference type="ARBA" id="ARBA00022618"/>
    </source>
</evidence>
<dbReference type="GO" id="GO:0005634">
    <property type="term" value="C:nucleus"/>
    <property type="evidence" value="ECO:0007669"/>
    <property type="project" value="UniProtKB-SubCell"/>
</dbReference>
<dbReference type="PANTHER" id="PTHR15459">
    <property type="entry name" value="POLYAMINE-MODULATED FACTOR 1"/>
    <property type="match status" value="1"/>
</dbReference>
<dbReference type="GO" id="GO:0000444">
    <property type="term" value="C:MIS12/MIND type complex"/>
    <property type="evidence" value="ECO:0007669"/>
    <property type="project" value="InterPro"/>
</dbReference>
<evidence type="ECO:0000256" key="7">
    <source>
        <dbReference type="ARBA" id="ARBA00023242"/>
    </source>
</evidence>
<dbReference type="PANTHER" id="PTHR15459:SF3">
    <property type="entry name" value="POLYAMINE-MODULATED FACTOR 1"/>
    <property type="match status" value="1"/>
</dbReference>
<name>A0A8C1GM56_CYPCA</name>
<keyword evidence="4" id="KW-0132">Cell division</keyword>
<evidence type="ECO:0000256" key="5">
    <source>
        <dbReference type="ARBA" id="ARBA00022776"/>
    </source>
</evidence>
<organism evidence="11 12">
    <name type="scientific">Cyprinus carpio</name>
    <name type="common">Common carp</name>
    <dbReference type="NCBI Taxonomy" id="7962"/>
    <lineage>
        <taxon>Eukaryota</taxon>
        <taxon>Metazoa</taxon>
        <taxon>Chordata</taxon>
        <taxon>Craniata</taxon>
        <taxon>Vertebrata</taxon>
        <taxon>Euteleostomi</taxon>
        <taxon>Actinopterygii</taxon>
        <taxon>Neopterygii</taxon>
        <taxon>Teleostei</taxon>
        <taxon>Ostariophysi</taxon>
        <taxon>Cypriniformes</taxon>
        <taxon>Cyprinidae</taxon>
        <taxon>Cyprininae</taxon>
        <taxon>Cyprinus</taxon>
    </lineage>
</organism>
<keyword evidence="9" id="KW-0137">Centromere</keyword>
<evidence type="ECO:0000313" key="11">
    <source>
        <dbReference type="Ensembl" id="ENSCCRP00010011080.1"/>
    </source>
</evidence>
<sequence length="247" mass="28172">MEESEKSSEAVSDKTNVDKVEDVSARRSDSVKASQSKPRLKLFSKVMEKSLQWLLDNASFDRFSHYFQPLSKQNPQLTEAMHKQFISQLQTSVQREIGTVIEEGDLQVKFEELDRLEQLSKDTPQAAWRPSGAPEQDVCSGLVSYHKKQEEYMRLQLKKLQKENAGLAQKVQAGREDITHTEQRIAAGVEEWRVPDIFFFTDIFMHIHCHHVAANLALPLLVHLQASLEDLEALVSTLSPSEHFVSL</sequence>
<accession>A0A8C1GM56</accession>
<evidence type="ECO:0000256" key="9">
    <source>
        <dbReference type="ARBA" id="ARBA00023328"/>
    </source>
</evidence>
<evidence type="ECO:0000256" key="1">
    <source>
        <dbReference type="ARBA" id="ARBA00004123"/>
    </source>
</evidence>
<evidence type="ECO:0000313" key="12">
    <source>
        <dbReference type="Proteomes" id="UP000694427"/>
    </source>
</evidence>
<dbReference type="GO" id="GO:0007059">
    <property type="term" value="P:chromosome segregation"/>
    <property type="evidence" value="ECO:0007669"/>
    <property type="project" value="TreeGrafter"/>
</dbReference>
<evidence type="ECO:0000256" key="6">
    <source>
        <dbReference type="ARBA" id="ARBA00022838"/>
    </source>
</evidence>
<dbReference type="OMA" id="EMTQRIH"/>
<reference evidence="11" key="1">
    <citation type="submission" date="2025-08" db="UniProtKB">
        <authorList>
            <consortium name="Ensembl"/>
        </authorList>
    </citation>
    <scope>IDENTIFICATION</scope>
</reference>
<dbReference type="AlphaFoldDB" id="A0A8C1GM56"/>
<proteinExistence type="predicted"/>
<dbReference type="GO" id="GO:0051301">
    <property type="term" value="P:cell division"/>
    <property type="evidence" value="ECO:0007669"/>
    <property type="project" value="UniProtKB-KW"/>
</dbReference>
<evidence type="ECO:0000256" key="3">
    <source>
        <dbReference type="ARBA" id="ARBA00022454"/>
    </source>
</evidence>
<keyword evidence="6" id="KW-0995">Kinetochore</keyword>
<dbReference type="Pfam" id="PF03980">
    <property type="entry name" value="Nnf1"/>
    <property type="match status" value="1"/>
</dbReference>
<evidence type="ECO:0000256" key="2">
    <source>
        <dbReference type="ARBA" id="ARBA00004629"/>
    </source>
</evidence>
<evidence type="ECO:0000256" key="10">
    <source>
        <dbReference type="SAM" id="MobiDB-lite"/>
    </source>
</evidence>
<feature type="compositionally biased region" description="Basic and acidic residues" evidence="10">
    <location>
        <begin position="1"/>
        <end position="30"/>
    </location>
</feature>
<dbReference type="Ensembl" id="ENSCCRT00010012066.1">
    <property type="protein sequence ID" value="ENSCCRP00010011080.1"/>
    <property type="gene ID" value="ENSCCRG00010004723.1"/>
</dbReference>
<protein>
    <submittedName>
        <fullName evidence="11">Polyamine-modulated factor 1-like</fullName>
    </submittedName>
</protein>
<evidence type="ECO:0000256" key="8">
    <source>
        <dbReference type="ARBA" id="ARBA00023306"/>
    </source>
</evidence>
<feature type="region of interest" description="Disordered" evidence="10">
    <location>
        <begin position="1"/>
        <end position="37"/>
    </location>
</feature>
<reference evidence="11" key="2">
    <citation type="submission" date="2025-09" db="UniProtKB">
        <authorList>
            <consortium name="Ensembl"/>
        </authorList>
    </citation>
    <scope>IDENTIFICATION</scope>
</reference>
<keyword evidence="8" id="KW-0131">Cell cycle</keyword>
<dbReference type="InterPro" id="IPR007128">
    <property type="entry name" value="PMF1/Nnf1"/>
</dbReference>
<keyword evidence="7" id="KW-0539">Nucleus</keyword>
<dbReference type="Proteomes" id="UP000694427">
    <property type="component" value="Unplaced"/>
</dbReference>
<comment type="subcellular location">
    <subcellularLocation>
        <location evidence="2">Chromosome</location>
        <location evidence="2">Centromere</location>
        <location evidence="2">Kinetochore</location>
    </subcellularLocation>
    <subcellularLocation>
        <location evidence="1">Nucleus</location>
    </subcellularLocation>
</comment>